<keyword evidence="7" id="KW-0521">NADP</keyword>
<dbReference type="InterPro" id="IPR001094">
    <property type="entry name" value="Flavdoxin-like"/>
</dbReference>
<evidence type="ECO:0000259" key="13">
    <source>
        <dbReference type="PROSITE" id="PS51384"/>
    </source>
</evidence>
<dbReference type="FunFam" id="3.40.50.80:FF:000001">
    <property type="entry name" value="NADPH--cytochrome P450 reductase 1"/>
    <property type="match status" value="1"/>
</dbReference>
<dbReference type="InterPro" id="IPR017927">
    <property type="entry name" value="FAD-bd_FR_type"/>
</dbReference>
<sequence length="584" mass="64556">MVLSEQQLQQVTSAVSGLAPNQLAWLGGYITGLSQTVLGNNLALPMNAASSSPALSATVLYGTQTGNSKKVASQLHAALQAKGVNASVFNMKDYRPQNLKKETRVYFVVSTQGNGEPPDEARAFYKFLQDKRAPRLEHLEYAVLGLGDSSYEEFCQAGITLDTRLAELGAKSVVNRADCDLDFADSADVWQQQVLAQLPPAPNNVVPLRPNALSAQVAQASEGFYAAEVLNRVRLTTNQSEKDVYQLEFSIEDSGLSYAPGDILLVKTQNSPALVEAFLQATGLDGSVSVSSKTANSDLATALTARELTSVTRKQLRAYAELIGHPTLVTELEANTDITWLKDADWVDVVTRYPATLSTQQWVDLLRVLQPRQYSIASSPSAHSGEIHLLIKRVEYLHLNRLHLGSASNALAHVELGEKLEIQVKPNTHFKLPSSPNTKIIMIGAGTGVAPFRSFLFEREAQGIKGNTWLFFGEQRFRSDFLYQVEWQALLQSGTLEKMSVAFSRDQAQKIYVQHRILEQAEQLYTWLQMGAHIYVCGDMHKMAKDVHEALIQVLVSAGKQDLQQAQLTLEEWITDGRYQRDVY</sequence>
<keyword evidence="10" id="KW-0028">Amino-acid biosynthesis</keyword>
<comment type="catalytic activity">
    <reaction evidence="11">
        <text>hydrogen sulfide + 3 NADP(+) + 3 H2O = sulfite + 3 NADPH + 4 H(+)</text>
        <dbReference type="Rhea" id="RHEA:13801"/>
        <dbReference type="ChEBI" id="CHEBI:15377"/>
        <dbReference type="ChEBI" id="CHEBI:15378"/>
        <dbReference type="ChEBI" id="CHEBI:17359"/>
        <dbReference type="ChEBI" id="CHEBI:29919"/>
        <dbReference type="ChEBI" id="CHEBI:57783"/>
        <dbReference type="ChEBI" id="CHEBI:58349"/>
        <dbReference type="EC" id="1.8.1.2"/>
    </reaction>
</comment>
<dbReference type="InterPro" id="IPR001433">
    <property type="entry name" value="OxRdtase_FAD/NAD-bd"/>
</dbReference>
<reference evidence="14" key="2">
    <citation type="submission" date="2023-04" db="EMBL/GenBank/DDBJ databases">
        <authorList>
            <person name="Beletskiy A.V."/>
            <person name="Mardanov A.V."/>
            <person name="Ravin N.V."/>
        </authorList>
    </citation>
    <scope>NUCLEOTIDE SEQUENCE</scope>
    <source>
        <strain evidence="14">GKL-01</strain>
    </source>
</reference>
<dbReference type="PRINTS" id="PR00371">
    <property type="entry name" value="FPNCR"/>
</dbReference>
<dbReference type="Proteomes" id="UP001300672">
    <property type="component" value="Chromosome"/>
</dbReference>
<evidence type="ECO:0000256" key="6">
    <source>
        <dbReference type="ARBA" id="ARBA00022827"/>
    </source>
</evidence>
<dbReference type="Gene3D" id="3.40.50.360">
    <property type="match status" value="1"/>
</dbReference>
<dbReference type="Gene3D" id="3.40.50.80">
    <property type="entry name" value="Nucleotide-binding domain of ferredoxin-NADP reductase (FNR) module"/>
    <property type="match status" value="1"/>
</dbReference>
<dbReference type="InterPro" id="IPR003097">
    <property type="entry name" value="CysJ-like_FAD-binding"/>
</dbReference>
<keyword evidence="8" id="KW-0249">Electron transport</keyword>
<feature type="domain" description="FAD-binding FR-type" evidence="13">
    <location>
        <begin position="222"/>
        <end position="433"/>
    </location>
</feature>
<evidence type="ECO:0000256" key="11">
    <source>
        <dbReference type="ARBA" id="ARBA00052219"/>
    </source>
</evidence>
<dbReference type="InterPro" id="IPR001709">
    <property type="entry name" value="Flavoprot_Pyr_Nucl_cyt_Rdtase"/>
</dbReference>
<evidence type="ECO:0000259" key="12">
    <source>
        <dbReference type="PROSITE" id="PS50902"/>
    </source>
</evidence>
<dbReference type="SUPFAM" id="SSF52218">
    <property type="entry name" value="Flavoproteins"/>
    <property type="match status" value="1"/>
</dbReference>
<dbReference type="GO" id="GO:0019344">
    <property type="term" value="P:cysteine biosynthetic process"/>
    <property type="evidence" value="ECO:0007669"/>
    <property type="project" value="UniProtKB-KW"/>
</dbReference>
<evidence type="ECO:0000256" key="1">
    <source>
        <dbReference type="ARBA" id="ARBA00001917"/>
    </source>
</evidence>
<keyword evidence="8" id="KW-0813">Transport</keyword>
<dbReference type="GO" id="GO:0004783">
    <property type="term" value="F:sulfite reductase (NADPH) activity"/>
    <property type="evidence" value="ECO:0007669"/>
    <property type="project" value="UniProtKB-EC"/>
</dbReference>
<keyword evidence="4" id="KW-0285">Flavoprotein</keyword>
<dbReference type="EC" id="1.8.1.2" evidence="3"/>
<dbReference type="Pfam" id="PF00667">
    <property type="entry name" value="FAD_binding_1"/>
    <property type="match status" value="1"/>
</dbReference>
<dbReference type="InterPro" id="IPR008254">
    <property type="entry name" value="Flavodoxin/NO_synth"/>
</dbReference>
<dbReference type="SUPFAM" id="SSF52343">
    <property type="entry name" value="Ferredoxin reductase-like, C-terminal NADP-linked domain"/>
    <property type="match status" value="1"/>
</dbReference>
<name>A0AA95H2W4_9GAMM</name>
<feature type="domain" description="Flavodoxin-like" evidence="12">
    <location>
        <begin position="57"/>
        <end position="195"/>
    </location>
</feature>
<dbReference type="PROSITE" id="PS50902">
    <property type="entry name" value="FLAVODOXIN_LIKE"/>
    <property type="match status" value="1"/>
</dbReference>
<keyword evidence="10" id="KW-0198">Cysteine biosynthesis</keyword>
<protein>
    <recommendedName>
        <fullName evidence="3">assimilatory sulfite reductase (NADPH)</fullName>
        <ecNumber evidence="3">1.8.1.2</ecNumber>
    </recommendedName>
</protein>
<dbReference type="GO" id="GO:0050660">
    <property type="term" value="F:flavin adenine dinucleotide binding"/>
    <property type="evidence" value="ECO:0007669"/>
    <property type="project" value="TreeGrafter"/>
</dbReference>
<dbReference type="GO" id="GO:0005829">
    <property type="term" value="C:cytosol"/>
    <property type="evidence" value="ECO:0007669"/>
    <property type="project" value="TreeGrafter"/>
</dbReference>
<evidence type="ECO:0000256" key="3">
    <source>
        <dbReference type="ARBA" id="ARBA00012604"/>
    </source>
</evidence>
<dbReference type="PRINTS" id="PR00369">
    <property type="entry name" value="FLAVODOXIN"/>
</dbReference>
<evidence type="ECO:0000256" key="10">
    <source>
        <dbReference type="ARBA" id="ARBA00023192"/>
    </source>
</evidence>
<evidence type="ECO:0000256" key="5">
    <source>
        <dbReference type="ARBA" id="ARBA00022643"/>
    </source>
</evidence>
<dbReference type="InterPro" id="IPR039261">
    <property type="entry name" value="FNR_nucleotide-bd"/>
</dbReference>
<keyword evidence="6" id="KW-0274">FAD</keyword>
<evidence type="ECO:0000256" key="8">
    <source>
        <dbReference type="ARBA" id="ARBA00022982"/>
    </source>
</evidence>
<accession>A0AA95H2W4</accession>
<dbReference type="InterPro" id="IPR023173">
    <property type="entry name" value="NADPH_Cyt_P450_Rdtase_alpha"/>
</dbReference>
<dbReference type="PROSITE" id="PS51384">
    <property type="entry name" value="FAD_FR"/>
    <property type="match status" value="1"/>
</dbReference>
<comment type="cofactor">
    <cofactor evidence="1">
        <name>FMN</name>
        <dbReference type="ChEBI" id="CHEBI:58210"/>
    </cofactor>
</comment>
<dbReference type="Gene3D" id="1.20.990.10">
    <property type="entry name" value="NADPH-cytochrome p450 Reductase, Chain A, domain 3"/>
    <property type="match status" value="1"/>
</dbReference>
<dbReference type="AlphaFoldDB" id="A0AA95H2W4"/>
<gene>
    <name evidence="14" type="ORF">QJT80_11470</name>
</gene>
<evidence type="ECO:0000256" key="4">
    <source>
        <dbReference type="ARBA" id="ARBA00022630"/>
    </source>
</evidence>
<dbReference type="GO" id="GO:0010181">
    <property type="term" value="F:FMN binding"/>
    <property type="evidence" value="ECO:0007669"/>
    <property type="project" value="InterPro"/>
</dbReference>
<dbReference type="PANTHER" id="PTHR19384">
    <property type="entry name" value="NITRIC OXIDE SYNTHASE-RELATED"/>
    <property type="match status" value="1"/>
</dbReference>
<reference evidence="14" key="1">
    <citation type="journal article" date="2023" name="Int. J. Mol. Sci.">
        <title>Metagenomics Revealed a New Genus 'Candidatus Thiocaldithrix dubininis' gen. nov., sp. nov. and a New Species 'Candidatus Thiothrix putei' sp. nov. in the Family Thiotrichaceae, Some Members of Which Have Traits of Both Na+- and H+-Motive Energetics.</title>
        <authorList>
            <person name="Ravin N.V."/>
            <person name="Muntyan M.S."/>
            <person name="Smolyakov D.D."/>
            <person name="Rudenko T.S."/>
            <person name="Beletsky A.V."/>
            <person name="Mardanov A.V."/>
            <person name="Grabovich M.Y."/>
        </authorList>
    </citation>
    <scope>NUCLEOTIDE SEQUENCE</scope>
    <source>
        <strain evidence="14">GKL-01</strain>
    </source>
</reference>
<dbReference type="InterPro" id="IPR017938">
    <property type="entry name" value="Riboflavin_synthase-like_b-brl"/>
</dbReference>
<dbReference type="Gene3D" id="2.40.30.10">
    <property type="entry name" value="Translation factors"/>
    <property type="match status" value="1"/>
</dbReference>
<evidence type="ECO:0000256" key="9">
    <source>
        <dbReference type="ARBA" id="ARBA00023002"/>
    </source>
</evidence>
<proteinExistence type="predicted"/>
<dbReference type="Pfam" id="PF00175">
    <property type="entry name" value="NAD_binding_1"/>
    <property type="match status" value="1"/>
</dbReference>
<dbReference type="Pfam" id="PF00258">
    <property type="entry name" value="Flavodoxin_1"/>
    <property type="match status" value="1"/>
</dbReference>
<evidence type="ECO:0000256" key="7">
    <source>
        <dbReference type="ARBA" id="ARBA00022857"/>
    </source>
</evidence>
<dbReference type="InterPro" id="IPR029039">
    <property type="entry name" value="Flavoprotein-like_sf"/>
</dbReference>
<evidence type="ECO:0000313" key="14">
    <source>
        <dbReference type="EMBL" id="WGZ90112.1"/>
    </source>
</evidence>
<evidence type="ECO:0000256" key="2">
    <source>
        <dbReference type="ARBA" id="ARBA00001974"/>
    </source>
</evidence>
<organism evidence="14">
    <name type="scientific">Candidatus Thiocaldithrix dubininis</name>
    <dbReference type="NCBI Taxonomy" id="3080823"/>
    <lineage>
        <taxon>Bacteria</taxon>
        <taxon>Pseudomonadati</taxon>
        <taxon>Pseudomonadota</taxon>
        <taxon>Gammaproteobacteria</taxon>
        <taxon>Thiotrichales</taxon>
        <taxon>Thiotrichaceae</taxon>
        <taxon>Candidatus Thiocaldithrix</taxon>
    </lineage>
</organism>
<dbReference type="SUPFAM" id="SSF63380">
    <property type="entry name" value="Riboflavin synthase domain-like"/>
    <property type="match status" value="1"/>
</dbReference>
<dbReference type="PANTHER" id="PTHR19384:SF128">
    <property type="entry name" value="NADPH OXIDOREDUCTASE A"/>
    <property type="match status" value="1"/>
</dbReference>
<comment type="cofactor">
    <cofactor evidence="2">
        <name>FAD</name>
        <dbReference type="ChEBI" id="CHEBI:57692"/>
    </cofactor>
</comment>
<dbReference type="EMBL" id="CP124755">
    <property type="protein sequence ID" value="WGZ90112.1"/>
    <property type="molecule type" value="Genomic_DNA"/>
</dbReference>
<dbReference type="KEGG" id="tdu:QJT80_11470"/>
<keyword evidence="5" id="KW-0288">FMN</keyword>
<keyword evidence="9" id="KW-0560">Oxidoreductase</keyword>